<reference evidence="1" key="1">
    <citation type="submission" date="2015-04" db="UniProtKB">
        <authorList>
            <consortium name="EnsemblPlants"/>
        </authorList>
    </citation>
    <scope>IDENTIFICATION</scope>
</reference>
<accession>A0A0E0K900</accession>
<protein>
    <submittedName>
        <fullName evidence="1">Uncharacterized protein</fullName>
    </submittedName>
</protein>
<proteinExistence type="predicted"/>
<sequence>MKNKTVLKNSTGMWSQGTDGLENSICGTGSTGPRSCCLAATEEQLANTNTRYVVLFGQDQCPGNV</sequence>
<reference evidence="1" key="2">
    <citation type="submission" date="2018-05" db="EMBL/GenBank/DDBJ databases">
        <title>OpunRS2 (Oryza punctata Reference Sequence Version 2).</title>
        <authorList>
            <person name="Zhang J."/>
            <person name="Kudrna D."/>
            <person name="Lee S."/>
            <person name="Talag J."/>
            <person name="Welchert J."/>
            <person name="Wing R.A."/>
        </authorList>
    </citation>
    <scope>NUCLEOTIDE SEQUENCE [LARGE SCALE GENOMIC DNA]</scope>
</reference>
<organism evidence="1">
    <name type="scientific">Oryza punctata</name>
    <name type="common">Red rice</name>
    <dbReference type="NCBI Taxonomy" id="4537"/>
    <lineage>
        <taxon>Eukaryota</taxon>
        <taxon>Viridiplantae</taxon>
        <taxon>Streptophyta</taxon>
        <taxon>Embryophyta</taxon>
        <taxon>Tracheophyta</taxon>
        <taxon>Spermatophyta</taxon>
        <taxon>Magnoliopsida</taxon>
        <taxon>Liliopsida</taxon>
        <taxon>Poales</taxon>
        <taxon>Poaceae</taxon>
        <taxon>BOP clade</taxon>
        <taxon>Oryzoideae</taxon>
        <taxon>Oryzeae</taxon>
        <taxon>Oryzinae</taxon>
        <taxon>Oryza</taxon>
    </lineage>
</organism>
<dbReference type="Gramene" id="OPUNC03G04040.1">
    <property type="protein sequence ID" value="OPUNC03G04040.1"/>
    <property type="gene ID" value="OPUNC03G04040"/>
</dbReference>
<keyword evidence="2" id="KW-1185">Reference proteome</keyword>
<name>A0A0E0K900_ORYPU</name>
<evidence type="ECO:0000313" key="1">
    <source>
        <dbReference type="EnsemblPlants" id="OPUNC03G04040.1"/>
    </source>
</evidence>
<dbReference type="AlphaFoldDB" id="A0A0E0K900"/>
<dbReference type="Proteomes" id="UP000026962">
    <property type="component" value="Chromosome 3"/>
</dbReference>
<evidence type="ECO:0000313" key="2">
    <source>
        <dbReference type="Proteomes" id="UP000026962"/>
    </source>
</evidence>
<dbReference type="EnsemblPlants" id="OPUNC03G04040.1">
    <property type="protein sequence ID" value="OPUNC03G04040.1"/>
    <property type="gene ID" value="OPUNC03G04040"/>
</dbReference>
<dbReference type="HOGENOM" id="CLU_2853691_0_0_1"/>